<dbReference type="Proteomes" id="UP000198481">
    <property type="component" value="Chromosome I"/>
</dbReference>
<proteinExistence type="predicted"/>
<protein>
    <submittedName>
        <fullName evidence="1">Iron-containing redox enzyme</fullName>
    </submittedName>
</protein>
<dbReference type="STRING" id="1148509.SAMN05216222_0307"/>
<dbReference type="RefSeq" id="WP_092269881.1">
    <property type="nucleotide sequence ID" value="NZ_LT629762.1"/>
</dbReference>
<dbReference type="EMBL" id="LT629762">
    <property type="protein sequence ID" value="SDR92421.1"/>
    <property type="molecule type" value="Genomic_DNA"/>
</dbReference>
<reference evidence="1 2" key="1">
    <citation type="submission" date="2016-10" db="EMBL/GenBank/DDBJ databases">
        <authorList>
            <person name="de Groot N.N."/>
        </authorList>
    </citation>
    <scope>NUCLEOTIDE SEQUENCE [LARGE SCALE GENOMIC DNA]</scope>
    <source>
        <strain evidence="1 2">LMG 26867</strain>
    </source>
</reference>
<evidence type="ECO:0000313" key="1">
    <source>
        <dbReference type="EMBL" id="SDR92421.1"/>
    </source>
</evidence>
<dbReference type="SMART" id="SM01236">
    <property type="entry name" value="Haem_oxygenase_2"/>
    <property type="match status" value="1"/>
</dbReference>
<dbReference type="Pfam" id="PF14518">
    <property type="entry name" value="Haem_oxygenas_2"/>
    <property type="match status" value="1"/>
</dbReference>
<accession>A0A1H1MZX6</accession>
<sequence length="475" mass="53476">MTLLQTLTGTPVGHPVVADANQTKAIYEALMQPSEKLREVDVVDFLQQQLALADHETCDVPAMPEHLEDWIGQGVGKVAEQYAAYLKERHAGAPRRFFAGRSHAMYFLQHVAPTKLVDGAWLYGMLPHWADYRFHGLIRTYLEELGDGDPALNHVSLYKKLVADVDCDPGYTLEDEYYLQGAIQLALGQHGTEFLPEVIGYNLGYEQLPLHLLITSFELNELGIDPYYFSLHVTIDNASTGHARKAAQSVLSLMPMGAERDDFYRRVIQGYKLNELGVCSTSIIKSFDLYQEVVAMLERKRTFGQHMHSDYCRLEGLTINEWLAKPEQIPGFLDALLKKGWIRRHEDPANSRFWKLIDGAGAPMFGVFSEYEKQLLWDWIAGDRLVEESAGVTSNAFRFQFRSKSAAQQELPSSVEQIDPDLQGLISALKRCAAGEKMSLLKDFMCPAMHATPAGLYATREFVKVMSENIKGLHA</sequence>
<evidence type="ECO:0000313" key="2">
    <source>
        <dbReference type="Proteomes" id="UP000198481"/>
    </source>
</evidence>
<dbReference type="AlphaFoldDB" id="A0A1H1MZX6"/>
<gene>
    <name evidence="1" type="ORF">SAMN05216222_0307</name>
</gene>
<organism evidence="1 2">
    <name type="scientific">Pseudomonas prosekii</name>
    <dbReference type="NCBI Taxonomy" id="1148509"/>
    <lineage>
        <taxon>Bacteria</taxon>
        <taxon>Pseudomonadati</taxon>
        <taxon>Pseudomonadota</taxon>
        <taxon>Gammaproteobacteria</taxon>
        <taxon>Pseudomonadales</taxon>
        <taxon>Pseudomonadaceae</taxon>
        <taxon>Pseudomonas</taxon>
    </lineage>
</organism>
<name>A0A1H1MZX6_9PSED</name>